<accession>A0A0G1KUA7</accession>
<dbReference type="GO" id="GO:0003735">
    <property type="term" value="F:structural constituent of ribosome"/>
    <property type="evidence" value="ECO:0007669"/>
    <property type="project" value="InterPro"/>
</dbReference>
<dbReference type="Gene3D" id="2.30.30.790">
    <property type="match status" value="1"/>
</dbReference>
<organism evidence="5 6">
    <name type="scientific">Candidatus Giovannonibacteria bacterium GW2011_GWA1_44_25</name>
    <dbReference type="NCBI Taxonomy" id="1618645"/>
    <lineage>
        <taxon>Bacteria</taxon>
        <taxon>Candidatus Giovannoniibacteriota</taxon>
    </lineage>
</organism>
<dbReference type="PRINTS" id="PR00061">
    <property type="entry name" value="RIBOSOMALL19"/>
</dbReference>
<dbReference type="PANTHER" id="PTHR15680">
    <property type="entry name" value="RIBOSOMAL PROTEIN L19"/>
    <property type="match status" value="1"/>
</dbReference>
<evidence type="ECO:0000256" key="2">
    <source>
        <dbReference type="ARBA" id="ARBA00022980"/>
    </source>
</evidence>
<dbReference type="InterPro" id="IPR001857">
    <property type="entry name" value="Ribosomal_bL19"/>
</dbReference>
<gene>
    <name evidence="5" type="ORF">UW53_C0005G0015</name>
</gene>
<evidence type="ECO:0000313" key="5">
    <source>
        <dbReference type="EMBL" id="KKT59932.1"/>
    </source>
</evidence>
<comment type="function">
    <text evidence="4">This protein is located at the 30S-50S ribosomal subunit interface and may play a role in the structure and function of the aminoacyl-tRNA binding site.</text>
</comment>
<dbReference type="GO" id="GO:0006412">
    <property type="term" value="P:translation"/>
    <property type="evidence" value="ECO:0007669"/>
    <property type="project" value="InterPro"/>
</dbReference>
<dbReference type="SUPFAM" id="SSF50104">
    <property type="entry name" value="Translation proteins SH3-like domain"/>
    <property type="match status" value="1"/>
</dbReference>
<evidence type="ECO:0000256" key="3">
    <source>
        <dbReference type="ARBA" id="ARBA00023274"/>
    </source>
</evidence>
<dbReference type="PIRSF" id="PIRSF002191">
    <property type="entry name" value="Ribosomal_L19"/>
    <property type="match status" value="1"/>
</dbReference>
<dbReference type="PANTHER" id="PTHR15680:SF9">
    <property type="entry name" value="LARGE RIBOSOMAL SUBUNIT PROTEIN BL19M"/>
    <property type="match status" value="1"/>
</dbReference>
<dbReference type="Pfam" id="PF01245">
    <property type="entry name" value="Ribosomal_L19"/>
    <property type="match status" value="1"/>
</dbReference>
<evidence type="ECO:0000256" key="1">
    <source>
        <dbReference type="ARBA" id="ARBA00005781"/>
    </source>
</evidence>
<dbReference type="AlphaFoldDB" id="A0A0G1KUA7"/>
<dbReference type="Proteomes" id="UP000034087">
    <property type="component" value="Unassembled WGS sequence"/>
</dbReference>
<dbReference type="NCBIfam" id="TIGR01024">
    <property type="entry name" value="rplS_bact"/>
    <property type="match status" value="1"/>
</dbReference>
<proteinExistence type="inferred from homology"/>
<dbReference type="InterPro" id="IPR008991">
    <property type="entry name" value="Translation_prot_SH3-like_sf"/>
</dbReference>
<protein>
    <recommendedName>
        <fullName evidence="4">50S ribosomal protein L19</fullName>
    </recommendedName>
</protein>
<dbReference type="InterPro" id="IPR038657">
    <property type="entry name" value="Ribosomal_bL19_sf"/>
</dbReference>
<evidence type="ECO:0000256" key="4">
    <source>
        <dbReference type="RuleBase" id="RU000559"/>
    </source>
</evidence>
<dbReference type="GO" id="GO:0022625">
    <property type="term" value="C:cytosolic large ribosomal subunit"/>
    <property type="evidence" value="ECO:0007669"/>
    <property type="project" value="TreeGrafter"/>
</dbReference>
<keyword evidence="2 5" id="KW-0689">Ribosomal protein</keyword>
<comment type="similarity">
    <text evidence="1 4">Belongs to the bacterial ribosomal protein bL19 family.</text>
</comment>
<reference evidence="5 6" key="1">
    <citation type="journal article" date="2015" name="Nature">
        <title>rRNA introns, odd ribosomes, and small enigmatic genomes across a large radiation of phyla.</title>
        <authorList>
            <person name="Brown C.T."/>
            <person name="Hug L.A."/>
            <person name="Thomas B.C."/>
            <person name="Sharon I."/>
            <person name="Castelle C.J."/>
            <person name="Singh A."/>
            <person name="Wilkins M.J."/>
            <person name="Williams K.H."/>
            <person name="Banfield J.F."/>
        </authorList>
    </citation>
    <scope>NUCLEOTIDE SEQUENCE [LARGE SCALE GENOMIC DNA]</scope>
</reference>
<name>A0A0G1KUA7_9BACT</name>
<dbReference type="PATRIC" id="fig|1618645.3.peg.454"/>
<comment type="caution">
    <text evidence="5">The sequence shown here is derived from an EMBL/GenBank/DDBJ whole genome shotgun (WGS) entry which is preliminary data.</text>
</comment>
<keyword evidence="3 4" id="KW-0687">Ribonucleoprotein</keyword>
<evidence type="ECO:0000313" key="6">
    <source>
        <dbReference type="Proteomes" id="UP000034087"/>
    </source>
</evidence>
<dbReference type="EMBL" id="LCIR01000005">
    <property type="protein sequence ID" value="KKT59932.1"/>
    <property type="molecule type" value="Genomic_DNA"/>
</dbReference>
<sequence length="137" mass="15507">MPSLNLIISPVDIEARKKLDFRAGDTVRVTQKVKEGDKTRLQAFEGLVLARKHGGEPGATFMVRKVISGVGVERIFPLYSPEIDKIEVRSRASKFRRAKLYYIRDRVAKEIRRKMKSIRAEAKAQPKIEAPNTETAA</sequence>